<evidence type="ECO:0000313" key="2">
    <source>
        <dbReference type="EMBL" id="MDN4481084.1"/>
    </source>
</evidence>
<sequence length="114" mass="11432">MRRRAGLVVAAVACGGALSACGSGTAAPERAADAVGAAASIDSDAGGVRVHFAHDAGYEYFEGTIFVLDDDVTVVGAAAAASDIAAGDRLRVWTSACAESFPVQCEVEAIEVLD</sequence>
<dbReference type="PROSITE" id="PS51257">
    <property type="entry name" value="PROKAR_LIPOPROTEIN"/>
    <property type="match status" value="1"/>
</dbReference>
<proteinExistence type="predicted"/>
<feature type="chain" id="PRO_5047099424" description="DUF5666 domain-containing protein" evidence="1">
    <location>
        <begin position="27"/>
        <end position="114"/>
    </location>
</feature>
<keyword evidence="3" id="KW-1185">Reference proteome</keyword>
<protein>
    <recommendedName>
        <fullName evidence="4">DUF5666 domain-containing protein</fullName>
    </recommendedName>
</protein>
<evidence type="ECO:0000313" key="3">
    <source>
        <dbReference type="Proteomes" id="UP001172708"/>
    </source>
</evidence>
<dbReference type="RefSeq" id="WP_301142596.1">
    <property type="nucleotide sequence ID" value="NZ_JAUHQA010000001.1"/>
</dbReference>
<reference evidence="2" key="1">
    <citation type="submission" date="2023-06" db="EMBL/GenBank/DDBJ databases">
        <title>Egi l300058.</title>
        <authorList>
            <person name="Gao L."/>
            <person name="Fang B.-Z."/>
            <person name="Li W.-J."/>
        </authorList>
    </citation>
    <scope>NUCLEOTIDE SEQUENCE</scope>
    <source>
        <strain evidence="2">EGI L300058</strain>
    </source>
</reference>
<dbReference type="Proteomes" id="UP001172708">
    <property type="component" value="Unassembled WGS sequence"/>
</dbReference>
<evidence type="ECO:0008006" key="4">
    <source>
        <dbReference type="Google" id="ProtNLM"/>
    </source>
</evidence>
<accession>A0ABT8GII6</accession>
<feature type="signal peptide" evidence="1">
    <location>
        <begin position="1"/>
        <end position="26"/>
    </location>
</feature>
<evidence type="ECO:0000256" key="1">
    <source>
        <dbReference type="SAM" id="SignalP"/>
    </source>
</evidence>
<dbReference type="EMBL" id="JAUHQA010000001">
    <property type="protein sequence ID" value="MDN4481084.1"/>
    <property type="molecule type" value="Genomic_DNA"/>
</dbReference>
<keyword evidence="1" id="KW-0732">Signal</keyword>
<organism evidence="2 3">
    <name type="scientific">Demequina muriae</name>
    <dbReference type="NCBI Taxonomy" id="3051664"/>
    <lineage>
        <taxon>Bacteria</taxon>
        <taxon>Bacillati</taxon>
        <taxon>Actinomycetota</taxon>
        <taxon>Actinomycetes</taxon>
        <taxon>Micrococcales</taxon>
        <taxon>Demequinaceae</taxon>
        <taxon>Demequina</taxon>
    </lineage>
</organism>
<comment type="caution">
    <text evidence="2">The sequence shown here is derived from an EMBL/GenBank/DDBJ whole genome shotgun (WGS) entry which is preliminary data.</text>
</comment>
<name>A0ABT8GII6_9MICO</name>
<gene>
    <name evidence="2" type="ORF">QQX02_09140</name>
</gene>